<proteinExistence type="inferred from homology"/>
<keyword evidence="3" id="KW-1133">Transmembrane helix</keyword>
<dbReference type="InterPro" id="IPR036249">
    <property type="entry name" value="Thioredoxin-like_sf"/>
</dbReference>
<dbReference type="SUPFAM" id="SSF52833">
    <property type="entry name" value="Thioredoxin-like"/>
    <property type="match status" value="1"/>
</dbReference>
<dbReference type="PROSITE" id="PS51352">
    <property type="entry name" value="THIOREDOXIN_2"/>
    <property type="match status" value="1"/>
</dbReference>
<evidence type="ECO:0000313" key="5">
    <source>
        <dbReference type="EMBL" id="VAX11279.1"/>
    </source>
</evidence>
<protein>
    <submittedName>
        <fullName evidence="5">Cytochrome oxidase biogenesis protein Sco1/SenC/PrrC, thiol-disulfide reductase involved in Cu(I) insertion into CoxII Cu(A) center</fullName>
    </submittedName>
</protein>
<evidence type="ECO:0000256" key="3">
    <source>
        <dbReference type="SAM" id="Phobius"/>
    </source>
</evidence>
<evidence type="ECO:0000256" key="1">
    <source>
        <dbReference type="ARBA" id="ARBA00010996"/>
    </source>
</evidence>
<feature type="transmembrane region" description="Helical" evidence="3">
    <location>
        <begin position="12"/>
        <end position="29"/>
    </location>
</feature>
<feature type="domain" description="Thioredoxin" evidence="4">
    <location>
        <begin position="47"/>
        <end position="212"/>
    </location>
</feature>
<comment type="similarity">
    <text evidence="1">Belongs to the SCO1/2 family.</text>
</comment>
<dbReference type="CDD" id="cd02968">
    <property type="entry name" value="SCO"/>
    <property type="match status" value="1"/>
</dbReference>
<dbReference type="AlphaFoldDB" id="A0A3B1AYW1"/>
<dbReference type="EMBL" id="UOFX01000083">
    <property type="protein sequence ID" value="VAX11279.1"/>
    <property type="molecule type" value="Genomic_DNA"/>
</dbReference>
<name>A0A3B1AYW1_9ZZZZ</name>
<reference evidence="5" key="1">
    <citation type="submission" date="2018-06" db="EMBL/GenBank/DDBJ databases">
        <authorList>
            <person name="Zhirakovskaya E."/>
        </authorList>
    </citation>
    <scope>NUCLEOTIDE SEQUENCE</scope>
</reference>
<gene>
    <name evidence="5" type="ORF">MNBD_GAMMA26-870</name>
</gene>
<evidence type="ECO:0000259" key="4">
    <source>
        <dbReference type="PROSITE" id="PS51352"/>
    </source>
</evidence>
<sequence>MSITGIPFKSIIAVAVVISASIAVYYSWLSDSEETILPPEEIEEYLFWNPKKLQEFTLSIAGNQQLTLDNLLGKWSFVFFGYTHCPDVCPVTLGVMSATVNSLEKTSDLTPELQGIFISVDPDRDSPEHLKQYTSYFHPKFIGATGTTAQIDAITRQMMALYAIHNEESKEHYLVSHNSTVFLIDPRGRLYGRFPPPLNPNEIARALTGIRTFYNAQESKRWSFF</sequence>
<dbReference type="InterPro" id="IPR003782">
    <property type="entry name" value="SCO1/SenC"/>
</dbReference>
<evidence type="ECO:0000256" key="2">
    <source>
        <dbReference type="ARBA" id="ARBA00023008"/>
    </source>
</evidence>
<accession>A0A3B1AYW1</accession>
<dbReference type="InterPro" id="IPR013766">
    <property type="entry name" value="Thioredoxin_domain"/>
</dbReference>
<keyword evidence="2" id="KW-0186">Copper</keyword>
<keyword evidence="3" id="KW-0812">Transmembrane</keyword>
<organism evidence="5">
    <name type="scientific">hydrothermal vent metagenome</name>
    <dbReference type="NCBI Taxonomy" id="652676"/>
    <lineage>
        <taxon>unclassified sequences</taxon>
        <taxon>metagenomes</taxon>
        <taxon>ecological metagenomes</taxon>
    </lineage>
</organism>
<dbReference type="Pfam" id="PF02630">
    <property type="entry name" value="SCO1-SenC"/>
    <property type="match status" value="1"/>
</dbReference>
<keyword evidence="3" id="KW-0472">Membrane</keyword>
<dbReference type="Gene3D" id="3.40.30.10">
    <property type="entry name" value="Glutaredoxin"/>
    <property type="match status" value="1"/>
</dbReference>
<dbReference type="FunFam" id="3.40.30.10:FF:000013">
    <property type="entry name" value="Blast:Protein SCO1 homolog, mitochondrial"/>
    <property type="match status" value="1"/>
</dbReference>
<dbReference type="PANTHER" id="PTHR12151:SF25">
    <property type="entry name" value="LINALOOL DEHYDRATASE_ISOMERASE DOMAIN-CONTAINING PROTEIN"/>
    <property type="match status" value="1"/>
</dbReference>
<dbReference type="PANTHER" id="PTHR12151">
    <property type="entry name" value="ELECTRON TRANSPORT PROTIN SCO1/SENC FAMILY MEMBER"/>
    <property type="match status" value="1"/>
</dbReference>